<keyword evidence="3" id="KW-1185">Reference proteome</keyword>
<dbReference type="RefSeq" id="WP_159105655.1">
    <property type="nucleotide sequence ID" value="NZ_BEVZ01000004.1"/>
</dbReference>
<gene>
    <name evidence="2" type="ORF">AB0E65_08015</name>
</gene>
<evidence type="ECO:0000256" key="1">
    <source>
        <dbReference type="SAM" id="MobiDB-lite"/>
    </source>
</evidence>
<evidence type="ECO:0000313" key="3">
    <source>
        <dbReference type="Proteomes" id="UP001550850"/>
    </source>
</evidence>
<comment type="caution">
    <text evidence="2">The sequence shown here is derived from an EMBL/GenBank/DDBJ whole genome shotgun (WGS) entry which is preliminary data.</text>
</comment>
<dbReference type="EMBL" id="JBEZUR010000008">
    <property type="protein sequence ID" value="MEU3554152.1"/>
    <property type="molecule type" value="Genomic_DNA"/>
</dbReference>
<protein>
    <submittedName>
        <fullName evidence="2">Uncharacterized protein</fullName>
    </submittedName>
</protein>
<accession>A0ABV2YEJ5</accession>
<organism evidence="2 3">
    <name type="scientific">Streptomyces fragilis</name>
    <dbReference type="NCBI Taxonomy" id="67301"/>
    <lineage>
        <taxon>Bacteria</taxon>
        <taxon>Bacillati</taxon>
        <taxon>Actinomycetota</taxon>
        <taxon>Actinomycetes</taxon>
        <taxon>Kitasatosporales</taxon>
        <taxon>Streptomycetaceae</taxon>
        <taxon>Streptomyces</taxon>
    </lineage>
</organism>
<sequence>MAVPHQDADSAGTGTVEKCWTRQSGASVEPTQSDGVPLPKPAPVAATIRVANSGPGSRSSPPTRTSAGRGVARTANWAPGSQDLACAVIVTGTWSSRVTELSSAPDQM</sequence>
<feature type="compositionally biased region" description="Low complexity" evidence="1">
    <location>
        <begin position="53"/>
        <end position="69"/>
    </location>
</feature>
<feature type="compositionally biased region" description="Polar residues" evidence="1">
    <location>
        <begin position="21"/>
        <end position="34"/>
    </location>
</feature>
<proteinExistence type="predicted"/>
<dbReference type="Proteomes" id="UP001550850">
    <property type="component" value="Unassembled WGS sequence"/>
</dbReference>
<evidence type="ECO:0000313" key="2">
    <source>
        <dbReference type="EMBL" id="MEU3554152.1"/>
    </source>
</evidence>
<reference evidence="2 3" key="1">
    <citation type="submission" date="2024-06" db="EMBL/GenBank/DDBJ databases">
        <title>The Natural Products Discovery Center: Release of the First 8490 Sequenced Strains for Exploring Actinobacteria Biosynthetic Diversity.</title>
        <authorList>
            <person name="Kalkreuter E."/>
            <person name="Kautsar S.A."/>
            <person name="Yang D."/>
            <person name="Bader C.D."/>
            <person name="Teijaro C.N."/>
            <person name="Fluegel L."/>
            <person name="Davis C.M."/>
            <person name="Simpson J.R."/>
            <person name="Lauterbach L."/>
            <person name="Steele A.D."/>
            <person name="Gui C."/>
            <person name="Meng S."/>
            <person name="Li G."/>
            <person name="Viehrig K."/>
            <person name="Ye F."/>
            <person name="Su P."/>
            <person name="Kiefer A.F."/>
            <person name="Nichols A."/>
            <person name="Cepeda A.J."/>
            <person name="Yan W."/>
            <person name="Fan B."/>
            <person name="Jiang Y."/>
            <person name="Adhikari A."/>
            <person name="Zheng C.-J."/>
            <person name="Schuster L."/>
            <person name="Cowan T.M."/>
            <person name="Smanski M.J."/>
            <person name="Chevrette M.G."/>
            <person name="De Carvalho L.P.S."/>
            <person name="Shen B."/>
        </authorList>
    </citation>
    <scope>NUCLEOTIDE SEQUENCE [LARGE SCALE GENOMIC DNA]</scope>
    <source>
        <strain evidence="2 3">NPDC038104</strain>
    </source>
</reference>
<feature type="region of interest" description="Disordered" evidence="1">
    <location>
        <begin position="1"/>
        <end position="70"/>
    </location>
</feature>
<name>A0ABV2YEJ5_9ACTN</name>